<dbReference type="Proteomes" id="UP000050430">
    <property type="component" value="Unassembled WGS sequence"/>
</dbReference>
<comment type="caution">
    <text evidence="2">The sequence shown here is derived from an EMBL/GenBank/DDBJ whole genome shotgun (WGS) entry which is preliminary data.</text>
</comment>
<protein>
    <recommendedName>
        <fullName evidence="4">3-keto-disaccharide hydrolase domain-containing protein</fullName>
    </recommendedName>
</protein>
<dbReference type="RefSeq" id="WP_062421722.1">
    <property type="nucleotide sequence ID" value="NZ_BBYA01000009.1"/>
</dbReference>
<feature type="region of interest" description="Disordered" evidence="1">
    <location>
        <begin position="46"/>
        <end position="113"/>
    </location>
</feature>
<evidence type="ECO:0000313" key="3">
    <source>
        <dbReference type="Proteomes" id="UP000050430"/>
    </source>
</evidence>
<organism evidence="2 3">
    <name type="scientific">Leptolinea tardivitalis</name>
    <dbReference type="NCBI Taxonomy" id="229920"/>
    <lineage>
        <taxon>Bacteria</taxon>
        <taxon>Bacillati</taxon>
        <taxon>Chloroflexota</taxon>
        <taxon>Anaerolineae</taxon>
        <taxon>Anaerolineales</taxon>
        <taxon>Anaerolineaceae</taxon>
        <taxon>Leptolinea</taxon>
    </lineage>
</organism>
<name>A0A0P6XMX4_9CHLR</name>
<evidence type="ECO:0000313" key="2">
    <source>
        <dbReference type="EMBL" id="KPL73309.1"/>
    </source>
</evidence>
<keyword evidence="3" id="KW-1185">Reference proteome</keyword>
<dbReference type="EMBL" id="LGCK01000006">
    <property type="protein sequence ID" value="KPL73309.1"/>
    <property type="molecule type" value="Genomic_DNA"/>
</dbReference>
<dbReference type="Gene3D" id="2.60.120.560">
    <property type="entry name" value="Exo-inulinase, domain 1"/>
    <property type="match status" value="1"/>
</dbReference>
<sequence length="314" mass="34586">MGKKSSFPWKPVLIAAAGLGVLFCCLAVAGGVTAYYMTKNQVAQVEPVKTEKNQPVRPETQSAGEEPTALPAKTAVSKPTAKKPANAVSPTVKPSPEKKAGSVSDGSKSGLTGKQEITDHSIFDDFSSNALNWSQYDDGTYIIVIENEALSMQVKEPDKLDWVDFPVDFIPYEIKFDVKGTSGKQDGTFGVYCQNLNENNFYYVEFDLETSEYVITEVKDDVQIPLTKQNASGQYWQKTNAFKTPSTSVNRIAISCYLDNITLFINDKLVDQVDVKKPLEKTANGAFYVYAYPGAGENGYKVIFDNVEIFQPVQ</sequence>
<reference evidence="2 3" key="1">
    <citation type="submission" date="2015-07" db="EMBL/GenBank/DDBJ databases">
        <title>Genome sequence of Leptolinea tardivitalis DSM 16556.</title>
        <authorList>
            <person name="Hemp J."/>
            <person name="Ward L.M."/>
            <person name="Pace L.A."/>
            <person name="Fischer W.W."/>
        </authorList>
    </citation>
    <scope>NUCLEOTIDE SEQUENCE [LARGE SCALE GENOMIC DNA]</scope>
    <source>
        <strain evidence="2 3">YMTK-2</strain>
    </source>
</reference>
<dbReference type="STRING" id="229920.ADM99_03585"/>
<dbReference type="AlphaFoldDB" id="A0A0P6XMX4"/>
<proteinExistence type="predicted"/>
<accession>A0A0P6XMX4</accession>
<evidence type="ECO:0000256" key="1">
    <source>
        <dbReference type="SAM" id="MobiDB-lite"/>
    </source>
</evidence>
<evidence type="ECO:0008006" key="4">
    <source>
        <dbReference type="Google" id="ProtNLM"/>
    </source>
</evidence>
<gene>
    <name evidence="2" type="ORF">ADM99_03585</name>
</gene>